<evidence type="ECO:0000313" key="1">
    <source>
        <dbReference type="EMBL" id="EDY96483.1"/>
    </source>
</evidence>
<gene>
    <name evidence="1" type="ORF">BACPLE_00926</name>
</gene>
<sequence length="44" mass="5127">MFSGLNILWNKIEHWEKIKYSILFDSCSTSNVTGVSVKKEINHE</sequence>
<dbReference type="HOGENOM" id="CLU_3212608_0_0_10"/>
<dbReference type="Proteomes" id="UP000003452">
    <property type="component" value="Unassembled WGS sequence"/>
</dbReference>
<proteinExistence type="predicted"/>
<dbReference type="EMBL" id="ABQC02000012">
    <property type="protein sequence ID" value="EDY96483.1"/>
    <property type="molecule type" value="Genomic_DNA"/>
</dbReference>
<accession>B5CW37</accession>
<reference evidence="1 2" key="2">
    <citation type="submission" date="2008-08" db="EMBL/GenBank/DDBJ databases">
        <authorList>
            <person name="Fulton L."/>
            <person name="Clifton S."/>
            <person name="Fulton B."/>
            <person name="Xu J."/>
            <person name="Minx P."/>
            <person name="Pepin K.H."/>
            <person name="Johnson M."/>
            <person name="Thiruvilangam P."/>
            <person name="Bhonagiri V."/>
            <person name="Nash W.E."/>
            <person name="Mardis E.R."/>
            <person name="Wilson R.K."/>
        </authorList>
    </citation>
    <scope>NUCLEOTIDE SEQUENCE [LARGE SCALE GENOMIC DNA]</scope>
    <source>
        <strain evidence="2">DSM 17135 / JCM 12973 / M2</strain>
    </source>
</reference>
<dbReference type="AlphaFoldDB" id="B5CW37"/>
<reference evidence="1 2" key="1">
    <citation type="submission" date="2008-08" db="EMBL/GenBank/DDBJ databases">
        <title>Draft genome sequence of Bacteroides plebeius (DSM 17135).</title>
        <authorList>
            <person name="Sudarsanam P."/>
            <person name="Ley R."/>
            <person name="Guruge J."/>
            <person name="Turnbaugh P.J."/>
            <person name="Mahowald M."/>
            <person name="Liep D."/>
            <person name="Gordon J."/>
        </authorList>
    </citation>
    <scope>NUCLEOTIDE SEQUENCE [LARGE SCALE GENOMIC DNA]</scope>
    <source>
        <strain evidence="2">DSM 17135 / JCM 12973 / M2</strain>
    </source>
</reference>
<comment type="caution">
    <text evidence="1">The sequence shown here is derived from an EMBL/GenBank/DDBJ whole genome shotgun (WGS) entry which is preliminary data.</text>
</comment>
<evidence type="ECO:0000313" key="2">
    <source>
        <dbReference type="Proteomes" id="UP000003452"/>
    </source>
</evidence>
<organism evidence="1 2">
    <name type="scientific">Phocaeicola plebeius (strain DSM 17135 / JCM 12973 / CCUG 54634 / M2)</name>
    <name type="common">Bacteroides plebeius</name>
    <dbReference type="NCBI Taxonomy" id="484018"/>
    <lineage>
        <taxon>Bacteria</taxon>
        <taxon>Pseudomonadati</taxon>
        <taxon>Bacteroidota</taxon>
        <taxon>Bacteroidia</taxon>
        <taxon>Bacteroidales</taxon>
        <taxon>Bacteroidaceae</taxon>
        <taxon>Phocaeicola</taxon>
    </lineage>
</organism>
<name>B5CW37_PHOPM</name>
<protein>
    <submittedName>
        <fullName evidence="1">Uncharacterized protein</fullName>
    </submittedName>
</protein>